<proteinExistence type="predicted"/>
<organism evidence="1">
    <name type="scientific">Rhizophora mucronata</name>
    <name type="common">Asiatic mangrove</name>
    <dbReference type="NCBI Taxonomy" id="61149"/>
    <lineage>
        <taxon>Eukaryota</taxon>
        <taxon>Viridiplantae</taxon>
        <taxon>Streptophyta</taxon>
        <taxon>Embryophyta</taxon>
        <taxon>Tracheophyta</taxon>
        <taxon>Spermatophyta</taxon>
        <taxon>Magnoliopsida</taxon>
        <taxon>eudicotyledons</taxon>
        <taxon>Gunneridae</taxon>
        <taxon>Pentapetalae</taxon>
        <taxon>rosids</taxon>
        <taxon>fabids</taxon>
        <taxon>Malpighiales</taxon>
        <taxon>Rhizophoraceae</taxon>
        <taxon>Rhizophora</taxon>
    </lineage>
</organism>
<dbReference type="EMBL" id="GGEC01015900">
    <property type="protein sequence ID" value="MBW96383.1"/>
    <property type="molecule type" value="Transcribed_RNA"/>
</dbReference>
<reference evidence="1" key="1">
    <citation type="submission" date="2018-02" db="EMBL/GenBank/DDBJ databases">
        <title>Rhizophora mucronata_Transcriptome.</title>
        <authorList>
            <person name="Meera S.P."/>
            <person name="Sreeshan A."/>
            <person name="Augustine A."/>
        </authorList>
    </citation>
    <scope>NUCLEOTIDE SEQUENCE</scope>
    <source>
        <tissue evidence="1">Leaf</tissue>
    </source>
</reference>
<protein>
    <submittedName>
        <fullName evidence="1">Uncharacterized protein</fullName>
    </submittedName>
</protein>
<name>A0A2P2JSD6_RHIMU</name>
<sequence length="47" mass="5203">MRIESGKVVGRSIYPTAARWNGKAVSNANSGEIAESLRKLDEKLERN</sequence>
<evidence type="ECO:0000313" key="1">
    <source>
        <dbReference type="EMBL" id="MBW96383.1"/>
    </source>
</evidence>
<dbReference type="AlphaFoldDB" id="A0A2P2JSD6"/>
<accession>A0A2P2JSD6</accession>